<dbReference type="EnsemblPlants" id="PNT61847">
    <property type="protein sequence ID" value="PNT61847"/>
    <property type="gene ID" value="BRADI_5g21715v3"/>
</dbReference>
<reference evidence="2 3" key="1">
    <citation type="journal article" date="2010" name="Nature">
        <title>Genome sequencing and analysis of the model grass Brachypodium distachyon.</title>
        <authorList>
            <consortium name="International Brachypodium Initiative"/>
        </authorList>
    </citation>
    <scope>NUCLEOTIDE SEQUENCE [LARGE SCALE GENOMIC DNA]</scope>
    <source>
        <strain evidence="2 3">Bd21</strain>
    </source>
</reference>
<organism evidence="2">
    <name type="scientific">Brachypodium distachyon</name>
    <name type="common">Purple false brome</name>
    <name type="synonym">Trachynia distachya</name>
    <dbReference type="NCBI Taxonomy" id="15368"/>
    <lineage>
        <taxon>Eukaryota</taxon>
        <taxon>Viridiplantae</taxon>
        <taxon>Streptophyta</taxon>
        <taxon>Embryophyta</taxon>
        <taxon>Tracheophyta</taxon>
        <taxon>Spermatophyta</taxon>
        <taxon>Magnoliopsida</taxon>
        <taxon>Liliopsida</taxon>
        <taxon>Poales</taxon>
        <taxon>Poaceae</taxon>
        <taxon>BOP clade</taxon>
        <taxon>Pooideae</taxon>
        <taxon>Stipodae</taxon>
        <taxon>Brachypodieae</taxon>
        <taxon>Brachypodium</taxon>
    </lineage>
</organism>
<evidence type="ECO:0000313" key="3">
    <source>
        <dbReference type="EnsemblPlants" id="PNT61847"/>
    </source>
</evidence>
<evidence type="ECO:0000313" key="1">
    <source>
        <dbReference type="EMBL" id="PNT61847.1"/>
    </source>
</evidence>
<evidence type="ECO:0000313" key="2">
    <source>
        <dbReference type="EMBL" id="PNT66253.1"/>
    </source>
</evidence>
<accession>A0A2K2CW47</accession>
<dbReference type="Proteomes" id="UP000008810">
    <property type="component" value="Chromosome 5"/>
</dbReference>
<protein>
    <submittedName>
        <fullName evidence="2 3">Uncharacterized protein</fullName>
    </submittedName>
</protein>
<dbReference type="AlphaFoldDB" id="A0A2K2CW47"/>
<dbReference type="EMBL" id="CM000882">
    <property type="protein sequence ID" value="PNT66253.1"/>
    <property type="molecule type" value="Genomic_DNA"/>
</dbReference>
<sequence length="50" mass="5782">MRDGYFDRAVGPLLRCYSRLTAHVHCLLLVTETFHICPVVKCSHKSLYKC</sequence>
<reference evidence="3" key="3">
    <citation type="submission" date="2018-08" db="UniProtKB">
        <authorList>
            <consortium name="EnsemblPlants"/>
        </authorList>
    </citation>
    <scope>IDENTIFICATION</scope>
    <source>
        <strain evidence="3">cv. Bd21</strain>
    </source>
</reference>
<dbReference type="InParanoid" id="A0A2K2CW47"/>
<proteinExistence type="predicted"/>
<keyword evidence="4" id="KW-1185">Reference proteome</keyword>
<dbReference type="Gramene" id="PNT66253">
    <property type="protein sequence ID" value="PNT66253"/>
    <property type="gene ID" value="BRADI_3g09034v3"/>
</dbReference>
<dbReference type="Proteomes" id="UP000008810">
    <property type="component" value="Chromosome 3"/>
</dbReference>
<evidence type="ECO:0000313" key="4">
    <source>
        <dbReference type="Proteomes" id="UP000008810"/>
    </source>
</evidence>
<dbReference type="Gramene" id="PNT61847">
    <property type="protein sequence ID" value="PNT61847"/>
    <property type="gene ID" value="BRADI_5g21715v3"/>
</dbReference>
<reference evidence="2" key="2">
    <citation type="submission" date="2017-06" db="EMBL/GenBank/DDBJ databases">
        <title>WGS assembly of Brachypodium distachyon.</title>
        <authorList>
            <consortium name="The International Brachypodium Initiative"/>
            <person name="Lucas S."/>
            <person name="Harmon-Smith M."/>
            <person name="Lail K."/>
            <person name="Tice H."/>
            <person name="Grimwood J."/>
            <person name="Bruce D."/>
            <person name="Barry K."/>
            <person name="Shu S."/>
            <person name="Lindquist E."/>
            <person name="Wang M."/>
            <person name="Pitluck S."/>
            <person name="Vogel J.P."/>
            <person name="Garvin D.F."/>
            <person name="Mockler T.C."/>
            <person name="Schmutz J."/>
            <person name="Rokhsar D."/>
            <person name="Bevan M.W."/>
        </authorList>
    </citation>
    <scope>NUCLEOTIDE SEQUENCE</scope>
    <source>
        <strain evidence="2">Bd21</strain>
    </source>
</reference>
<name>A0A2K2CW47_BRADI</name>
<dbReference type="EnsemblPlants" id="PNT66253">
    <property type="protein sequence ID" value="PNT66253"/>
    <property type="gene ID" value="BRADI_3g09034v3"/>
</dbReference>
<gene>
    <name evidence="2" type="ORF">BRADI_3g09034v3</name>
    <name evidence="1" type="ORF">BRADI_5g21715v3</name>
</gene>
<dbReference type="EMBL" id="CM000884">
    <property type="protein sequence ID" value="PNT61847.1"/>
    <property type="molecule type" value="Genomic_DNA"/>
</dbReference>